<evidence type="ECO:0000313" key="2">
    <source>
        <dbReference type="Proteomes" id="UP000295741"/>
    </source>
</evidence>
<dbReference type="Proteomes" id="UP000295741">
    <property type="component" value="Unassembled WGS sequence"/>
</dbReference>
<gene>
    <name evidence="1" type="ORF">BC659_0648</name>
</gene>
<evidence type="ECO:0000313" key="1">
    <source>
        <dbReference type="EMBL" id="TDO28572.1"/>
    </source>
</evidence>
<keyword evidence="2" id="KW-1185">Reference proteome</keyword>
<protein>
    <submittedName>
        <fullName evidence="1">Uncharacterized protein</fullName>
    </submittedName>
</protein>
<sequence length="69" mass="8073">MSILLATKQYLKQLNITINEKYLRKKLLSHPNYPSLVSLTDFLVEHDMEYTAVVGDKNDLNNIPFPFLY</sequence>
<name>A0A4R6J069_9BACT</name>
<organism evidence="1 2">
    <name type="scientific">Sediminibacterium goheungense</name>
    <dbReference type="NCBI Taxonomy" id="1086393"/>
    <lineage>
        <taxon>Bacteria</taxon>
        <taxon>Pseudomonadati</taxon>
        <taxon>Bacteroidota</taxon>
        <taxon>Chitinophagia</taxon>
        <taxon>Chitinophagales</taxon>
        <taxon>Chitinophagaceae</taxon>
        <taxon>Sediminibacterium</taxon>
    </lineage>
</organism>
<dbReference type="AlphaFoldDB" id="A0A4R6J069"/>
<dbReference type="RefSeq" id="WP_133473192.1">
    <property type="nucleotide sequence ID" value="NZ_SNWP01000010.1"/>
</dbReference>
<comment type="caution">
    <text evidence="1">The sequence shown here is derived from an EMBL/GenBank/DDBJ whole genome shotgun (WGS) entry which is preliminary data.</text>
</comment>
<dbReference type="OrthoDB" id="1100563at2"/>
<accession>A0A4R6J069</accession>
<proteinExistence type="predicted"/>
<dbReference type="EMBL" id="SNWP01000010">
    <property type="protein sequence ID" value="TDO28572.1"/>
    <property type="molecule type" value="Genomic_DNA"/>
</dbReference>
<reference evidence="1 2" key="1">
    <citation type="submission" date="2019-03" db="EMBL/GenBank/DDBJ databases">
        <title>Genomic Encyclopedia of Archaeal and Bacterial Type Strains, Phase II (KMG-II): from individual species to whole genera.</title>
        <authorList>
            <person name="Goeker M."/>
        </authorList>
    </citation>
    <scope>NUCLEOTIDE SEQUENCE [LARGE SCALE GENOMIC DNA]</scope>
    <source>
        <strain evidence="1 2">DSM 28323</strain>
    </source>
</reference>